<protein>
    <submittedName>
        <fullName evidence="1">Uncharacterized protein</fullName>
    </submittedName>
</protein>
<sequence length="119" mass="13537">MNLDSPNLGCHHHHTTPCYNIPLRRTEMGCGWQGNWTPYRAYLRSGLRTLPPLKRRQPPQIGFRRWLDIGLPDDTRYPTRQAIPTARAGVLLVMSQTSAEAFCIKKVLIHHAGPLKDPS</sequence>
<proteinExistence type="predicted"/>
<evidence type="ECO:0000313" key="2">
    <source>
        <dbReference type="Proteomes" id="UP000499080"/>
    </source>
</evidence>
<keyword evidence="2" id="KW-1185">Reference proteome</keyword>
<accession>A0A4Y2GNM8</accession>
<name>A0A4Y2GNM8_ARAVE</name>
<evidence type="ECO:0000313" key="1">
    <source>
        <dbReference type="EMBL" id="GBM55502.1"/>
    </source>
</evidence>
<dbReference type="Proteomes" id="UP000499080">
    <property type="component" value="Unassembled WGS sequence"/>
</dbReference>
<comment type="caution">
    <text evidence="1">The sequence shown here is derived from an EMBL/GenBank/DDBJ whole genome shotgun (WGS) entry which is preliminary data.</text>
</comment>
<organism evidence="1 2">
    <name type="scientific">Araneus ventricosus</name>
    <name type="common">Orbweaver spider</name>
    <name type="synonym">Epeira ventricosa</name>
    <dbReference type="NCBI Taxonomy" id="182803"/>
    <lineage>
        <taxon>Eukaryota</taxon>
        <taxon>Metazoa</taxon>
        <taxon>Ecdysozoa</taxon>
        <taxon>Arthropoda</taxon>
        <taxon>Chelicerata</taxon>
        <taxon>Arachnida</taxon>
        <taxon>Araneae</taxon>
        <taxon>Araneomorphae</taxon>
        <taxon>Entelegynae</taxon>
        <taxon>Araneoidea</taxon>
        <taxon>Araneidae</taxon>
        <taxon>Araneus</taxon>
    </lineage>
</organism>
<dbReference type="AlphaFoldDB" id="A0A4Y2GNM8"/>
<reference evidence="1 2" key="1">
    <citation type="journal article" date="2019" name="Sci. Rep.">
        <title>Orb-weaving spider Araneus ventricosus genome elucidates the spidroin gene catalogue.</title>
        <authorList>
            <person name="Kono N."/>
            <person name="Nakamura H."/>
            <person name="Ohtoshi R."/>
            <person name="Moran D.A.P."/>
            <person name="Shinohara A."/>
            <person name="Yoshida Y."/>
            <person name="Fujiwara M."/>
            <person name="Mori M."/>
            <person name="Tomita M."/>
            <person name="Arakawa K."/>
        </authorList>
    </citation>
    <scope>NUCLEOTIDE SEQUENCE [LARGE SCALE GENOMIC DNA]</scope>
</reference>
<dbReference type="EMBL" id="BGPR01001503">
    <property type="protein sequence ID" value="GBM55502.1"/>
    <property type="molecule type" value="Genomic_DNA"/>
</dbReference>
<gene>
    <name evidence="1" type="ORF">AVEN_264872_1</name>
</gene>